<accession>A0A918BIF6</accession>
<dbReference type="Proteomes" id="UP000656732">
    <property type="component" value="Unassembled WGS sequence"/>
</dbReference>
<feature type="transmembrane region" description="Helical" evidence="1">
    <location>
        <begin position="66"/>
        <end position="89"/>
    </location>
</feature>
<reference evidence="2" key="2">
    <citation type="submission" date="2020-09" db="EMBL/GenBank/DDBJ databases">
        <authorList>
            <person name="Sun Q."/>
            <person name="Ohkuma M."/>
        </authorList>
    </citation>
    <scope>NUCLEOTIDE SEQUENCE</scope>
    <source>
        <strain evidence="2">JCM 4403</strain>
    </source>
</reference>
<sequence>MIPFPHGARFLAAPYVPGGDAQTIINLLAWCVSAGGVFGLIVVGINMAIQLNRGDPGEGSSHFRGVFFVVLACLVASTARPLVGALGSLELLGP</sequence>
<keyword evidence="1" id="KW-0472">Membrane</keyword>
<feature type="transmembrane region" description="Helical" evidence="1">
    <location>
        <begin position="24"/>
        <end position="45"/>
    </location>
</feature>
<proteinExistence type="predicted"/>
<dbReference type="EMBL" id="BMTU01000003">
    <property type="protein sequence ID" value="GGQ71449.1"/>
    <property type="molecule type" value="Genomic_DNA"/>
</dbReference>
<keyword evidence="1" id="KW-1133">Transmembrane helix</keyword>
<keyword evidence="1" id="KW-0812">Transmembrane</keyword>
<gene>
    <name evidence="2" type="ORF">GCM10010280_16990</name>
</gene>
<comment type="caution">
    <text evidence="2">The sequence shown here is derived from an EMBL/GenBank/DDBJ whole genome shotgun (WGS) entry which is preliminary data.</text>
</comment>
<keyword evidence="3" id="KW-1185">Reference proteome</keyword>
<dbReference type="AlphaFoldDB" id="A0A918BIF6"/>
<evidence type="ECO:0000313" key="3">
    <source>
        <dbReference type="Proteomes" id="UP000656732"/>
    </source>
</evidence>
<dbReference type="RefSeq" id="WP_229846722.1">
    <property type="nucleotide sequence ID" value="NZ_BMTE01000015.1"/>
</dbReference>
<organism evidence="2 3">
    <name type="scientific">Streptomyces pilosus</name>
    <dbReference type="NCBI Taxonomy" id="28893"/>
    <lineage>
        <taxon>Bacteria</taxon>
        <taxon>Bacillati</taxon>
        <taxon>Actinomycetota</taxon>
        <taxon>Actinomycetes</taxon>
        <taxon>Kitasatosporales</taxon>
        <taxon>Streptomycetaceae</taxon>
        <taxon>Streptomyces</taxon>
    </lineage>
</organism>
<protein>
    <submittedName>
        <fullName evidence="2">Uncharacterized protein</fullName>
    </submittedName>
</protein>
<name>A0A918BIF6_9ACTN</name>
<evidence type="ECO:0000256" key="1">
    <source>
        <dbReference type="SAM" id="Phobius"/>
    </source>
</evidence>
<reference evidence="2" key="1">
    <citation type="journal article" date="2014" name="Int. J. Syst. Evol. Microbiol.">
        <title>Complete genome sequence of Corynebacterium casei LMG S-19264T (=DSM 44701T), isolated from a smear-ripened cheese.</title>
        <authorList>
            <consortium name="US DOE Joint Genome Institute (JGI-PGF)"/>
            <person name="Walter F."/>
            <person name="Albersmeier A."/>
            <person name="Kalinowski J."/>
            <person name="Ruckert C."/>
        </authorList>
    </citation>
    <scope>NUCLEOTIDE SEQUENCE</scope>
    <source>
        <strain evidence="2">JCM 4403</strain>
    </source>
</reference>
<evidence type="ECO:0000313" key="2">
    <source>
        <dbReference type="EMBL" id="GGQ71449.1"/>
    </source>
</evidence>